<proteinExistence type="predicted"/>
<dbReference type="AlphaFoldDB" id="A0A2R8BUU4"/>
<dbReference type="Proteomes" id="UP000244912">
    <property type="component" value="Unassembled WGS sequence"/>
</dbReference>
<reference evidence="1 2" key="1">
    <citation type="submission" date="2018-03" db="EMBL/GenBank/DDBJ databases">
        <authorList>
            <person name="Keele B.F."/>
        </authorList>
    </citation>
    <scope>NUCLEOTIDE SEQUENCE [LARGE SCALE GENOMIC DNA]</scope>
    <source>
        <strain evidence="1 2">CECT 8504</strain>
    </source>
</reference>
<name>A0A2R8BUU4_9RHOB</name>
<organism evidence="1 2">
    <name type="scientific">Palleronia abyssalis</name>
    <dbReference type="NCBI Taxonomy" id="1501240"/>
    <lineage>
        <taxon>Bacteria</taxon>
        <taxon>Pseudomonadati</taxon>
        <taxon>Pseudomonadota</taxon>
        <taxon>Alphaproteobacteria</taxon>
        <taxon>Rhodobacterales</taxon>
        <taxon>Roseobacteraceae</taxon>
        <taxon>Palleronia</taxon>
    </lineage>
</organism>
<keyword evidence="2" id="KW-1185">Reference proteome</keyword>
<accession>A0A2R8BUU4</accession>
<evidence type="ECO:0000313" key="1">
    <source>
        <dbReference type="EMBL" id="SPJ23895.1"/>
    </source>
</evidence>
<sequence>MRTLLFVLPGLAIMALAFWAYSENYETQQSLSHVRDLQAQIGTERETLAILKAEWAYLNRPARLRDLVDLNFQRLQLMPLMPHHFAGVDQIPYPQPVLPALDGTITLSGELDP</sequence>
<evidence type="ECO:0000313" key="2">
    <source>
        <dbReference type="Proteomes" id="UP000244912"/>
    </source>
</evidence>
<dbReference type="RefSeq" id="WP_108893753.1">
    <property type="nucleotide sequence ID" value="NZ_ONZF01000003.1"/>
</dbReference>
<evidence type="ECO:0008006" key="3">
    <source>
        <dbReference type="Google" id="ProtNLM"/>
    </source>
</evidence>
<protein>
    <recommendedName>
        <fullName evidence="3">Cell division protein FtsL</fullName>
    </recommendedName>
</protein>
<gene>
    <name evidence="1" type="ORF">PAA8504_01714</name>
</gene>
<dbReference type="OrthoDB" id="7165680at2"/>
<dbReference type="EMBL" id="ONZF01000003">
    <property type="protein sequence ID" value="SPJ23895.1"/>
    <property type="molecule type" value="Genomic_DNA"/>
</dbReference>